<dbReference type="EMBL" id="CSWP01000012">
    <property type="protein sequence ID" value="CPV70299.1"/>
    <property type="molecule type" value="Genomic_DNA"/>
</dbReference>
<gene>
    <name evidence="2" type="ORF">ERS075579_04758</name>
</gene>
<accession>A0A0U1BXS9</accession>
<dbReference type="Gene3D" id="1.10.260.40">
    <property type="entry name" value="lambda repressor-like DNA-binding domains"/>
    <property type="match status" value="1"/>
</dbReference>
<dbReference type="RefSeq" id="WP_235621601.1">
    <property type="nucleotide sequence ID" value="NZ_CP014953.1"/>
</dbReference>
<name>A0A0U1BXS9_9MYCO</name>
<evidence type="ECO:0000313" key="2">
    <source>
        <dbReference type="EMBL" id="CPV70299.1"/>
    </source>
</evidence>
<proteinExistence type="predicted"/>
<evidence type="ECO:0000313" key="3">
    <source>
        <dbReference type="Proteomes" id="UP000045782"/>
    </source>
</evidence>
<dbReference type="GO" id="GO:0003677">
    <property type="term" value="F:DNA binding"/>
    <property type="evidence" value="ECO:0007669"/>
    <property type="project" value="InterPro"/>
</dbReference>
<dbReference type="CDD" id="cd00093">
    <property type="entry name" value="HTH_XRE"/>
    <property type="match status" value="1"/>
</dbReference>
<feature type="compositionally biased region" description="Polar residues" evidence="1">
    <location>
        <begin position="42"/>
        <end position="65"/>
    </location>
</feature>
<feature type="region of interest" description="Disordered" evidence="1">
    <location>
        <begin position="1"/>
        <end position="65"/>
    </location>
</feature>
<evidence type="ECO:0000256" key="1">
    <source>
        <dbReference type="SAM" id="MobiDB-lite"/>
    </source>
</evidence>
<protein>
    <submittedName>
        <fullName evidence="2">Helix-turn-helix protein</fullName>
    </submittedName>
</protein>
<feature type="compositionally biased region" description="Basic and acidic residues" evidence="1">
    <location>
        <begin position="19"/>
        <end position="32"/>
    </location>
</feature>
<sequence length="229" mass="25585">MTHAIEGEQRPPNSTSGAQRDRVDERPRHEQRPFSADRPVPAQNSRTLNSPQKGSRLPNNASQARSHLTAYLRSTGWLAPARPSLVGELWRHPDSEWMMAVPCVLDRAGMDWRRLVDRLAAIEGCEPDDLISRIDRQAQAVHVVSAHCGRLIAIVQAHMDRHGVSEAEVARRIGASPATVNAWRNSQLRRPPRREYLEGLADLTGFAYADVLVAALIDSGYINRDGRRL</sequence>
<organism evidence="2 3">
    <name type="scientific">Mycobacteroides abscessus</name>
    <dbReference type="NCBI Taxonomy" id="36809"/>
    <lineage>
        <taxon>Bacteria</taxon>
        <taxon>Bacillati</taxon>
        <taxon>Actinomycetota</taxon>
        <taxon>Actinomycetes</taxon>
        <taxon>Mycobacteriales</taxon>
        <taxon>Mycobacteriaceae</taxon>
        <taxon>Mycobacteroides</taxon>
    </lineage>
</organism>
<dbReference type="InterPro" id="IPR010982">
    <property type="entry name" value="Lambda_DNA-bd_dom_sf"/>
</dbReference>
<dbReference type="AlphaFoldDB" id="A0A0U1BXS9"/>
<dbReference type="Proteomes" id="UP000045782">
    <property type="component" value="Unassembled WGS sequence"/>
</dbReference>
<dbReference type="InterPro" id="IPR001387">
    <property type="entry name" value="Cro/C1-type_HTH"/>
</dbReference>
<reference evidence="2 3" key="1">
    <citation type="submission" date="2015-03" db="EMBL/GenBank/DDBJ databases">
        <authorList>
            <person name="Murphy D."/>
        </authorList>
    </citation>
    <scope>NUCLEOTIDE SEQUENCE [LARGE SCALE GENOMIC DNA]</scope>
    <source>
        <strain evidence="2 3">PAP088</strain>
    </source>
</reference>